<feature type="region of interest" description="Disordered" evidence="3">
    <location>
        <begin position="715"/>
        <end position="741"/>
    </location>
</feature>
<dbReference type="Pfam" id="PF00544">
    <property type="entry name" value="Pectate_lyase_4"/>
    <property type="match status" value="2"/>
</dbReference>
<keyword evidence="7" id="KW-1185">Reference proteome</keyword>
<dbReference type="InterPro" id="IPR011050">
    <property type="entry name" value="Pectin_lyase_fold/virulence"/>
</dbReference>
<evidence type="ECO:0000313" key="6">
    <source>
        <dbReference type="EMBL" id="MDR7088865.1"/>
    </source>
</evidence>
<feature type="signal peptide" evidence="4">
    <location>
        <begin position="1"/>
        <end position="27"/>
    </location>
</feature>
<keyword evidence="4" id="KW-0732">Signal</keyword>
<dbReference type="InterPro" id="IPR045032">
    <property type="entry name" value="PEL"/>
</dbReference>
<accession>A0ABU1UUN0</accession>
<feature type="domain" description="Pectate lyase" evidence="5">
    <location>
        <begin position="891"/>
        <end position="1120"/>
    </location>
</feature>
<evidence type="ECO:0000256" key="4">
    <source>
        <dbReference type="SAM" id="SignalP"/>
    </source>
</evidence>
<dbReference type="SUPFAM" id="SSF51126">
    <property type="entry name" value="Pectin lyase-like"/>
    <property type="match status" value="2"/>
</dbReference>
<evidence type="ECO:0000256" key="2">
    <source>
        <dbReference type="RuleBase" id="RU361173"/>
    </source>
</evidence>
<dbReference type="GO" id="GO:0016829">
    <property type="term" value="F:lyase activity"/>
    <property type="evidence" value="ECO:0007669"/>
    <property type="project" value="UniProtKB-KW"/>
</dbReference>
<proteinExistence type="inferred from homology"/>
<dbReference type="PANTHER" id="PTHR31683">
    <property type="entry name" value="PECTATE LYASE 18-RELATED"/>
    <property type="match status" value="1"/>
</dbReference>
<evidence type="ECO:0000256" key="3">
    <source>
        <dbReference type="SAM" id="MobiDB-lite"/>
    </source>
</evidence>
<dbReference type="SMART" id="SM00656">
    <property type="entry name" value="Amb_all"/>
    <property type="match status" value="2"/>
</dbReference>
<comment type="subcellular location">
    <subcellularLocation>
        <location evidence="2">Secreted</location>
    </subcellularLocation>
</comment>
<keyword evidence="2" id="KW-0624">Polysaccharide degradation</keyword>
<dbReference type="RefSeq" id="WP_310069073.1">
    <property type="nucleotide sequence ID" value="NZ_JAVDVX010000001.1"/>
</dbReference>
<dbReference type="InterPro" id="IPR012334">
    <property type="entry name" value="Pectin_lyas_fold"/>
</dbReference>
<dbReference type="Gene3D" id="2.160.20.10">
    <property type="entry name" value="Single-stranded right-handed beta-helix, Pectin lyase-like"/>
    <property type="match status" value="2"/>
</dbReference>
<protein>
    <submittedName>
        <fullName evidence="6">Pectate lyase</fullName>
    </submittedName>
</protein>
<keyword evidence="2" id="KW-0119">Carbohydrate metabolism</keyword>
<dbReference type="InterPro" id="IPR002022">
    <property type="entry name" value="Pec_lyase"/>
</dbReference>
<comment type="caution">
    <text evidence="6">The sequence shown here is derived from an EMBL/GenBank/DDBJ whole genome shotgun (WGS) entry which is preliminary data.</text>
</comment>
<sequence>MKNLFSRYSLRHLSALCALAFSADSMALDLNVVTLNKLSETRIDRTTYDYVFSVTVQNGAQAVNNAAQTLTASGAGTTILDGSVLLGNLASGEQVTPADTIKIRHNRAQPFDQSALVWSASGTLVASSSSAASSVANRVLLNEPFNIDKATLFSAAYRSISTDSSAPLLFVTGGNSGITIANNQLTLAAARFTIGNKPPRTNTSSGDTSANGDFDLSKPYRISFRVVTASGSGALQVMVDNNTTSGGNSLHGSASRIFNASANSLVAGQVIELLPTIGTANSFISLRTESSASVTIDDLVIEYLGGAVTSSAGPSSLAASSTPVSSKSSTPLMSSSSVATSINTSSSVVASVASSSIATSQSSSSVASYNGALRPAKMEGFAAHAGVTGGQGGAVVTVTTGTQLNAALCARSTMSTPITILVNGTISHANTTAQGCNTQADVIEIKQMSNVSIIGVGTNALFEEIGIHVRDASNIILQNLHIRNVKKSGSPTSNGGDAIGMETNVNRVWIDHNHLEASGGEKDGYDSLLDMKAGVTNVTVSYNLYNDSSRAGLIGSSDSDDKNTNITFHHNWYKNIEQRTPLIRHALVHMYNNYWSNDRIDYMFHAINSRMNAKALIESNYFYNVNNPLIASDDSDVAGCWQTNDDNTVLPSIYYSRTVGNGALVIPEVVDGQLQSTCSVTVPYTVEMDHSSTVPEIVMANAGVGKITPFVNGSSSSSSPASSSAASLSSITSSSSKSSSSVVSSSVTSSAISSSISSSSSSAPYIPGDVNLSADCINLATNPHVNWRDTALQTDQEIVECLYKTLGTPVGYGENAKGGYDPNGNSKLTIITKNSNTSVEQQVLDAISGEAHNWIVFDKIQFAQPTEIGMYRLGCSNATVQSILGATEAECVNYQQWCVKNSVSESACVSTFFNTAMNKSNNPIRNPVIGSNKSIDGRGSEAHFLFSGFAIGKDSNGQPTQTATSVILTHLNFKGAGHTEDHYVDPDMIRSTGASHDIWIHKNTFDTTGDSAFDVKVGAYGITMSFNEILDVKRATLHSSSDSHTIDAQIRTTMHHNLFVTRDASYMALGNTLRRVPLIRRGTSHMVNNVFVNYRKDLLSIRVGASILQQDNMFVVNRIHQEKADLASSLAELQTNLIRDVTGGNYRGEGNFVWFGDAACNLDETTKTGFTISSGTVANLAANYSAGSQATLNHWRFAAGQELVDYLSGTAGKYGQAPFNSPLAGDKYYVLGLGKVACQ</sequence>
<keyword evidence="2" id="KW-0964">Secreted</keyword>
<gene>
    <name evidence="6" type="ORF">J2X05_000868</name>
</gene>
<organism evidence="6 7">
    <name type="scientific">Cellvibrio fibrivorans</name>
    <dbReference type="NCBI Taxonomy" id="126350"/>
    <lineage>
        <taxon>Bacteria</taxon>
        <taxon>Pseudomonadati</taxon>
        <taxon>Pseudomonadota</taxon>
        <taxon>Gammaproteobacteria</taxon>
        <taxon>Cellvibrionales</taxon>
        <taxon>Cellvibrionaceae</taxon>
        <taxon>Cellvibrio</taxon>
    </lineage>
</organism>
<comment type="similarity">
    <text evidence="2">Belongs to the polysaccharide lyase 1 family.</text>
</comment>
<dbReference type="Proteomes" id="UP001253595">
    <property type="component" value="Unassembled WGS sequence"/>
</dbReference>
<reference evidence="6 7" key="1">
    <citation type="submission" date="2023-07" db="EMBL/GenBank/DDBJ databases">
        <title>Sorghum-associated microbial communities from plants grown in Nebraska, USA.</title>
        <authorList>
            <person name="Schachtman D."/>
        </authorList>
    </citation>
    <scope>NUCLEOTIDE SEQUENCE [LARGE SCALE GENOMIC DNA]</scope>
    <source>
        <strain evidence="6 7">BE190</strain>
    </source>
</reference>
<keyword evidence="1 2" id="KW-0456">Lyase</keyword>
<dbReference type="EMBL" id="JAVDVX010000001">
    <property type="protein sequence ID" value="MDR7088865.1"/>
    <property type="molecule type" value="Genomic_DNA"/>
</dbReference>
<dbReference type="PANTHER" id="PTHR31683:SF18">
    <property type="entry name" value="PECTATE LYASE 21-RELATED"/>
    <property type="match status" value="1"/>
</dbReference>
<feature type="domain" description="Pectate lyase" evidence="5">
    <location>
        <begin position="391"/>
        <end position="628"/>
    </location>
</feature>
<evidence type="ECO:0000256" key="1">
    <source>
        <dbReference type="ARBA" id="ARBA00023239"/>
    </source>
</evidence>
<name>A0ABU1UUN0_9GAMM</name>
<feature type="chain" id="PRO_5047414954" evidence="4">
    <location>
        <begin position="28"/>
        <end position="1239"/>
    </location>
</feature>
<evidence type="ECO:0000313" key="7">
    <source>
        <dbReference type="Proteomes" id="UP001253595"/>
    </source>
</evidence>
<evidence type="ECO:0000259" key="5">
    <source>
        <dbReference type="SMART" id="SM00656"/>
    </source>
</evidence>
<feature type="region of interest" description="Disordered" evidence="3">
    <location>
        <begin position="311"/>
        <end position="336"/>
    </location>
</feature>